<organism evidence="1 2">
    <name type="scientific">Racocetra persica</name>
    <dbReference type="NCBI Taxonomy" id="160502"/>
    <lineage>
        <taxon>Eukaryota</taxon>
        <taxon>Fungi</taxon>
        <taxon>Fungi incertae sedis</taxon>
        <taxon>Mucoromycota</taxon>
        <taxon>Glomeromycotina</taxon>
        <taxon>Glomeromycetes</taxon>
        <taxon>Diversisporales</taxon>
        <taxon>Gigasporaceae</taxon>
        <taxon>Racocetra</taxon>
    </lineage>
</organism>
<protein>
    <submittedName>
        <fullName evidence="1">13327_t:CDS:1</fullName>
    </submittedName>
</protein>
<accession>A0ACA9RW56</accession>
<evidence type="ECO:0000313" key="2">
    <source>
        <dbReference type="Proteomes" id="UP000789920"/>
    </source>
</evidence>
<feature type="non-terminal residue" evidence="1">
    <location>
        <position position="1"/>
    </location>
</feature>
<dbReference type="EMBL" id="CAJVQC010070794">
    <property type="protein sequence ID" value="CAG8810018.1"/>
    <property type="molecule type" value="Genomic_DNA"/>
</dbReference>
<dbReference type="Proteomes" id="UP000789920">
    <property type="component" value="Unassembled WGS sequence"/>
</dbReference>
<feature type="non-terminal residue" evidence="1">
    <location>
        <position position="98"/>
    </location>
</feature>
<gene>
    <name evidence="1" type="ORF">RPERSI_LOCUS22991</name>
</gene>
<evidence type="ECO:0000313" key="1">
    <source>
        <dbReference type="EMBL" id="CAG8810018.1"/>
    </source>
</evidence>
<sequence>FDGGVPTASQYVLGLSVDPDYPTVYRFLMDYHRSAYRPHILVAYYYCSPDSSKIPNTALIRVVFTDPTVFPNTSRPSAFVQINIKISTPNDLHSDFPF</sequence>
<name>A0ACA9RW56_9GLOM</name>
<keyword evidence="2" id="KW-1185">Reference proteome</keyword>
<proteinExistence type="predicted"/>
<comment type="caution">
    <text evidence="1">The sequence shown here is derived from an EMBL/GenBank/DDBJ whole genome shotgun (WGS) entry which is preliminary data.</text>
</comment>
<reference evidence="1" key="1">
    <citation type="submission" date="2021-06" db="EMBL/GenBank/DDBJ databases">
        <authorList>
            <person name="Kallberg Y."/>
            <person name="Tangrot J."/>
            <person name="Rosling A."/>
        </authorList>
    </citation>
    <scope>NUCLEOTIDE SEQUENCE</scope>
    <source>
        <strain evidence="1">MA461A</strain>
    </source>
</reference>